<keyword evidence="2" id="KW-1185">Reference proteome</keyword>
<proteinExistence type="predicted"/>
<accession>A0A1H4GE35</accession>
<evidence type="ECO:0000313" key="1">
    <source>
        <dbReference type="EMBL" id="SEB07875.1"/>
    </source>
</evidence>
<protein>
    <recommendedName>
        <fullName evidence="3">DUF4178 domain-containing protein</fullName>
    </recommendedName>
</protein>
<reference evidence="1 2" key="1">
    <citation type="submission" date="2016-10" db="EMBL/GenBank/DDBJ databases">
        <authorList>
            <person name="de Groot N.N."/>
        </authorList>
    </citation>
    <scope>NUCLEOTIDE SEQUENCE [LARGE SCALE GENOMIC DNA]</scope>
    <source>
        <strain evidence="1 2">DSM 21228</strain>
    </source>
</reference>
<dbReference type="Proteomes" id="UP000199397">
    <property type="component" value="Unassembled WGS sequence"/>
</dbReference>
<evidence type="ECO:0000313" key="2">
    <source>
        <dbReference type="Proteomes" id="UP000199397"/>
    </source>
</evidence>
<dbReference type="RefSeq" id="WP_093070611.1">
    <property type="nucleotide sequence ID" value="NZ_FNQP01000032.1"/>
</dbReference>
<name>A0A1H4GE35_9GAMM</name>
<dbReference type="EMBL" id="FNQP01000032">
    <property type="protein sequence ID" value="SEB07875.1"/>
    <property type="molecule type" value="Genomic_DNA"/>
</dbReference>
<dbReference type="OrthoDB" id="2665003at2"/>
<gene>
    <name evidence="1" type="ORF">SAMN05660964_03432</name>
</gene>
<organism evidence="1 2">
    <name type="scientific">Thiothrix caldifontis</name>
    <dbReference type="NCBI Taxonomy" id="525918"/>
    <lineage>
        <taxon>Bacteria</taxon>
        <taxon>Pseudomonadati</taxon>
        <taxon>Pseudomonadota</taxon>
        <taxon>Gammaproteobacteria</taxon>
        <taxon>Thiotrichales</taxon>
        <taxon>Thiotrichaceae</taxon>
        <taxon>Thiothrix</taxon>
    </lineage>
</organism>
<sequence length="216" mass="25090">MNISFICPTCGHAAANEFRQLEDFVISAYDDVIEWSEQENTIPPLNEKKFWSISKRSPKVGENRAVHVSYVFCEDLNSEFWTLYKPVLSSLDGWDEHPEEINLSAFVKCKVVKVLTQEENHAWIVVEVIDCIKLNQATERIPVTQETYSIVHNTFEFEHFEHQKIDNWHHFSGGAQGDLGNWMLIKEYDHDLRLIAYGEWGIHYQSAYLGNISLNP</sequence>
<evidence type="ECO:0008006" key="3">
    <source>
        <dbReference type="Google" id="ProtNLM"/>
    </source>
</evidence>
<dbReference type="AlphaFoldDB" id="A0A1H4GE35"/>